<keyword evidence="2" id="KW-1185">Reference proteome</keyword>
<evidence type="ECO:0000313" key="1">
    <source>
        <dbReference type="EMBL" id="ORX45020.1"/>
    </source>
</evidence>
<sequence length="66" mass="8047">MVELEVENTPYQIEKVPYEIWDTIFKQVNSKDLWLQQTSSKCWHHYARAELKKRITNPKEDHTLCR</sequence>
<dbReference type="Proteomes" id="UP000193719">
    <property type="component" value="Unassembled WGS sequence"/>
</dbReference>
<name>A0A1Y1V3E7_9FUNG</name>
<reference evidence="1 2" key="2">
    <citation type="submission" date="2016-08" db="EMBL/GenBank/DDBJ databases">
        <title>Pervasive Adenine N6-methylation of Active Genes in Fungi.</title>
        <authorList>
            <consortium name="DOE Joint Genome Institute"/>
            <person name="Mondo S.J."/>
            <person name="Dannebaum R.O."/>
            <person name="Kuo R.C."/>
            <person name="Labutti K."/>
            <person name="Haridas S."/>
            <person name="Kuo A."/>
            <person name="Salamov A."/>
            <person name="Ahrendt S.R."/>
            <person name="Lipzen A."/>
            <person name="Sullivan W."/>
            <person name="Andreopoulos W.B."/>
            <person name="Clum A."/>
            <person name="Lindquist E."/>
            <person name="Daum C."/>
            <person name="Ramamoorthy G.K."/>
            <person name="Gryganskyi A."/>
            <person name="Culley D."/>
            <person name="Magnuson J.K."/>
            <person name="James T.Y."/>
            <person name="O'Malley M.A."/>
            <person name="Stajich J.E."/>
            <person name="Spatafora J.W."/>
            <person name="Visel A."/>
            <person name="Grigoriev I.V."/>
        </authorList>
    </citation>
    <scope>NUCLEOTIDE SEQUENCE [LARGE SCALE GENOMIC DNA]</scope>
    <source>
        <strain evidence="2">finn</strain>
    </source>
</reference>
<organism evidence="1 2">
    <name type="scientific">Piromyces finnis</name>
    <dbReference type="NCBI Taxonomy" id="1754191"/>
    <lineage>
        <taxon>Eukaryota</taxon>
        <taxon>Fungi</taxon>
        <taxon>Fungi incertae sedis</taxon>
        <taxon>Chytridiomycota</taxon>
        <taxon>Chytridiomycota incertae sedis</taxon>
        <taxon>Neocallimastigomycetes</taxon>
        <taxon>Neocallimastigales</taxon>
        <taxon>Neocallimastigaceae</taxon>
        <taxon>Piromyces</taxon>
    </lineage>
</organism>
<dbReference type="AlphaFoldDB" id="A0A1Y1V3E7"/>
<protein>
    <submittedName>
        <fullName evidence="1">Uncharacterized protein</fullName>
    </submittedName>
</protein>
<comment type="caution">
    <text evidence="1">The sequence shown here is derived from an EMBL/GenBank/DDBJ whole genome shotgun (WGS) entry which is preliminary data.</text>
</comment>
<accession>A0A1Y1V3E7</accession>
<gene>
    <name evidence="1" type="ORF">BCR36DRAFT_300315</name>
</gene>
<reference evidence="1 2" key="1">
    <citation type="submission" date="2016-08" db="EMBL/GenBank/DDBJ databases">
        <title>Genomes of anaerobic fungi encode conserved fungal cellulosomes for biomass hydrolysis.</title>
        <authorList>
            <consortium name="DOE Joint Genome Institute"/>
            <person name="Haitjema C.H."/>
            <person name="Gilmore S.P."/>
            <person name="Henske J.K."/>
            <person name="Solomon K.V."/>
            <person name="De Groot R."/>
            <person name="Kuo A."/>
            <person name="Mondo S.J."/>
            <person name="Salamov A.A."/>
            <person name="Labutti K."/>
            <person name="Zhao Z."/>
            <person name="Chiniquy J."/>
            <person name="Barry K."/>
            <person name="Brewer H.M."/>
            <person name="Purvine S.O."/>
            <person name="Wright A.T."/>
            <person name="Boxma B."/>
            <person name="Van Alen T."/>
            <person name="Hackstein J.H."/>
            <person name="Baker S.E."/>
            <person name="Grigoriev I.V."/>
            <person name="O'Malley M.A."/>
        </authorList>
    </citation>
    <scope>NUCLEOTIDE SEQUENCE [LARGE SCALE GENOMIC DNA]</scope>
    <source>
        <strain evidence="2">finn</strain>
    </source>
</reference>
<dbReference type="EMBL" id="MCFH01000042">
    <property type="protein sequence ID" value="ORX45020.1"/>
    <property type="molecule type" value="Genomic_DNA"/>
</dbReference>
<proteinExistence type="predicted"/>
<evidence type="ECO:0000313" key="2">
    <source>
        <dbReference type="Proteomes" id="UP000193719"/>
    </source>
</evidence>